<dbReference type="EMBL" id="QFPJ01000007">
    <property type="protein sequence ID" value="PZQ23372.1"/>
    <property type="molecule type" value="Genomic_DNA"/>
</dbReference>
<proteinExistence type="predicted"/>
<evidence type="ECO:0000313" key="2">
    <source>
        <dbReference type="Proteomes" id="UP000248597"/>
    </source>
</evidence>
<organism evidence="1 2">
    <name type="scientific">Sphingopyxis macrogoltabida</name>
    <name type="common">Sphingomonas macrogoltabidus</name>
    <dbReference type="NCBI Taxonomy" id="33050"/>
    <lineage>
        <taxon>Bacteria</taxon>
        <taxon>Pseudomonadati</taxon>
        <taxon>Pseudomonadota</taxon>
        <taxon>Alphaproteobacteria</taxon>
        <taxon>Sphingomonadales</taxon>
        <taxon>Sphingomonadaceae</taxon>
        <taxon>Sphingopyxis</taxon>
    </lineage>
</organism>
<comment type="caution">
    <text evidence="1">The sequence shown here is derived from an EMBL/GenBank/DDBJ whole genome shotgun (WGS) entry which is preliminary data.</text>
</comment>
<evidence type="ECO:0000313" key="1">
    <source>
        <dbReference type="EMBL" id="PZQ23372.1"/>
    </source>
</evidence>
<protein>
    <submittedName>
        <fullName evidence="1">Uncharacterized protein</fullName>
    </submittedName>
</protein>
<reference evidence="1 2" key="1">
    <citation type="submission" date="2017-08" db="EMBL/GenBank/DDBJ databases">
        <title>Infants hospitalized years apart are colonized by the same room-sourced microbial strains.</title>
        <authorList>
            <person name="Brooks B."/>
            <person name="Olm M.R."/>
            <person name="Firek B.A."/>
            <person name="Baker R."/>
            <person name="Thomas B.C."/>
            <person name="Morowitz M.J."/>
            <person name="Banfield J.F."/>
        </authorList>
    </citation>
    <scope>NUCLEOTIDE SEQUENCE [LARGE SCALE GENOMIC DNA]</scope>
    <source>
        <strain evidence="1">S2_005_003_R2_47</strain>
    </source>
</reference>
<dbReference type="AlphaFoldDB" id="A0A2W5L230"/>
<accession>A0A2W5L230</accession>
<gene>
    <name evidence="1" type="ORF">DI569_04560</name>
</gene>
<dbReference type="Proteomes" id="UP000248597">
    <property type="component" value="Unassembled WGS sequence"/>
</dbReference>
<sequence>MSFLALRYRYDGTPTNVLDDFGWLEMRVVTESRSGVGGFWVQWQDVKEFGEKLSAYPIDPNAPLSEQWGYSQNDQYEKVLGVKITPTNARGDLTVRVEIADKDDPTDCVQTSFQTNYPDLAAFQLEIAQLMAGKIEEARLSGR</sequence>
<name>A0A2W5L230_SPHMC</name>